<reference evidence="3" key="1">
    <citation type="journal article" date="2017" name="Front. Plant Sci.">
        <title>Climate Clever Clovers: New Paradigm to Reduce the Environmental Footprint of Ruminants by Breeding Low Methanogenic Forages Utilizing Haplotype Variation.</title>
        <authorList>
            <person name="Kaur P."/>
            <person name="Appels R."/>
            <person name="Bayer P.E."/>
            <person name="Keeble-Gagnere G."/>
            <person name="Wang J."/>
            <person name="Hirakawa H."/>
            <person name="Shirasawa K."/>
            <person name="Vercoe P."/>
            <person name="Stefanova K."/>
            <person name="Durmic Z."/>
            <person name="Nichols P."/>
            <person name="Revell C."/>
            <person name="Isobe S.N."/>
            <person name="Edwards D."/>
            <person name="Erskine W."/>
        </authorList>
    </citation>
    <scope>NUCLEOTIDE SEQUENCE [LARGE SCALE GENOMIC DNA]</scope>
    <source>
        <strain evidence="3">cv. Daliak</strain>
    </source>
</reference>
<feature type="compositionally biased region" description="Basic residues" evidence="1">
    <location>
        <begin position="118"/>
        <end position="132"/>
    </location>
</feature>
<gene>
    <name evidence="2" type="ORF">TSUD_206730</name>
</gene>
<dbReference type="PANTHER" id="PTHR21561:SF16">
    <property type="entry name" value="PAPA-1-LIKE FAMILY PROTEIN _ ZINC FINGER (HIT TYPE) FAMILY PROTEIN"/>
    <property type="match status" value="1"/>
</dbReference>
<sequence length="167" mass="18792">FAIDSFMTRKRSNVSRKPRANIDALFHNYFGLLPNAENENVRDTVVVSDGLGTTNKLKKLKLKFGGVTHTIHTKSKPGNSDARNPKDNADNNDGRSFDKKREFGVPKTESSFASENHSHKRKATGQHSRKSKRANERRAFGVGFSDEEDEDAELHFLGKNQFIKKSS</sequence>
<dbReference type="PANTHER" id="PTHR21561">
    <property type="entry name" value="INO80 COMPLEX SUBUNIT B"/>
    <property type="match status" value="1"/>
</dbReference>
<keyword evidence="3" id="KW-1185">Reference proteome</keyword>
<feature type="region of interest" description="Disordered" evidence="1">
    <location>
        <begin position="68"/>
        <end position="145"/>
    </location>
</feature>
<accession>A0A2Z6P4V2</accession>
<dbReference type="AlphaFoldDB" id="A0A2Z6P4V2"/>
<evidence type="ECO:0000313" key="2">
    <source>
        <dbReference type="EMBL" id="GAU37437.1"/>
    </source>
</evidence>
<dbReference type="OrthoDB" id="2021186at2759"/>
<dbReference type="GO" id="GO:0006338">
    <property type="term" value="P:chromatin remodeling"/>
    <property type="evidence" value="ECO:0007669"/>
    <property type="project" value="InterPro"/>
</dbReference>
<name>A0A2Z6P4V2_TRISU</name>
<feature type="non-terminal residue" evidence="2">
    <location>
        <position position="1"/>
    </location>
</feature>
<proteinExistence type="predicted"/>
<evidence type="ECO:0000313" key="3">
    <source>
        <dbReference type="Proteomes" id="UP000242715"/>
    </source>
</evidence>
<organism evidence="2 3">
    <name type="scientific">Trifolium subterraneum</name>
    <name type="common">Subterranean clover</name>
    <dbReference type="NCBI Taxonomy" id="3900"/>
    <lineage>
        <taxon>Eukaryota</taxon>
        <taxon>Viridiplantae</taxon>
        <taxon>Streptophyta</taxon>
        <taxon>Embryophyta</taxon>
        <taxon>Tracheophyta</taxon>
        <taxon>Spermatophyta</taxon>
        <taxon>Magnoliopsida</taxon>
        <taxon>eudicotyledons</taxon>
        <taxon>Gunneridae</taxon>
        <taxon>Pentapetalae</taxon>
        <taxon>rosids</taxon>
        <taxon>fabids</taxon>
        <taxon>Fabales</taxon>
        <taxon>Fabaceae</taxon>
        <taxon>Papilionoideae</taxon>
        <taxon>50 kb inversion clade</taxon>
        <taxon>NPAAA clade</taxon>
        <taxon>Hologalegina</taxon>
        <taxon>IRL clade</taxon>
        <taxon>Trifolieae</taxon>
        <taxon>Trifolium</taxon>
    </lineage>
</organism>
<dbReference type="InterPro" id="IPR029523">
    <property type="entry name" value="INO80B/Ies2"/>
</dbReference>
<dbReference type="EMBL" id="DF973672">
    <property type="protein sequence ID" value="GAU37437.1"/>
    <property type="molecule type" value="Genomic_DNA"/>
</dbReference>
<protein>
    <submittedName>
        <fullName evidence="2">Uncharacterized protein</fullName>
    </submittedName>
</protein>
<feature type="compositionally biased region" description="Basic and acidic residues" evidence="1">
    <location>
        <begin position="83"/>
        <end position="104"/>
    </location>
</feature>
<dbReference type="Proteomes" id="UP000242715">
    <property type="component" value="Unassembled WGS sequence"/>
</dbReference>
<evidence type="ECO:0000256" key="1">
    <source>
        <dbReference type="SAM" id="MobiDB-lite"/>
    </source>
</evidence>
<dbReference type="GO" id="GO:0031011">
    <property type="term" value="C:Ino80 complex"/>
    <property type="evidence" value="ECO:0007669"/>
    <property type="project" value="InterPro"/>
</dbReference>